<evidence type="ECO:0000313" key="3">
    <source>
        <dbReference type="Proteomes" id="UP001228690"/>
    </source>
</evidence>
<dbReference type="SUPFAM" id="SSF54060">
    <property type="entry name" value="His-Me finger endonucleases"/>
    <property type="match status" value="1"/>
</dbReference>
<dbReference type="Pfam" id="PF02945">
    <property type="entry name" value="Endonuclease_7"/>
    <property type="match status" value="1"/>
</dbReference>
<protein>
    <submittedName>
        <fullName evidence="2">Endonuclease domain-containing protein</fullName>
    </submittedName>
</protein>
<gene>
    <name evidence="2" type="ORF">P0082_09320</name>
</gene>
<keyword evidence="2" id="KW-0255">Endonuclease</keyword>
<proteinExistence type="predicted"/>
<accession>A0ABY8MFA1</accession>
<dbReference type="InterPro" id="IPR004211">
    <property type="entry name" value="Endonuclease_7"/>
</dbReference>
<dbReference type="Gene3D" id="3.40.1800.10">
    <property type="entry name" value="His-Me finger endonucleases"/>
    <property type="match status" value="1"/>
</dbReference>
<keyword evidence="2" id="KW-0378">Hydrolase</keyword>
<evidence type="ECO:0000259" key="1">
    <source>
        <dbReference type="Pfam" id="PF18275"/>
    </source>
</evidence>
<sequence>MLKRHWEGFMMEIGLDTWVCCLQGKGYLHDNGFALNRERHFKKNSVGIVKDIEDEFLTVWLIGTDETWDILPADVVLIDILQTGDKHEKKICNICHCLLPPESFPPNQKNPQAITRRSTCKTCRISMDQKVPKSKQAKEFEKNKPTDGTPFKCPICQKVSITGVTVKVMADYNYRTGNIRDFICDSCNTGLGRFTNGRDCLEDALNYIREREK</sequence>
<dbReference type="InterPro" id="IPR041475">
    <property type="entry name" value="His_Me_b4a2"/>
</dbReference>
<dbReference type="Pfam" id="PF18275">
    <property type="entry name" value="His_Me_b4a2"/>
    <property type="match status" value="1"/>
</dbReference>
<keyword evidence="2" id="KW-0540">Nuclease</keyword>
<dbReference type="InterPro" id="IPR044925">
    <property type="entry name" value="His-Me_finger_sf"/>
</dbReference>
<name>A0ABY8MFA1_9SPIO</name>
<keyword evidence="3" id="KW-1185">Reference proteome</keyword>
<evidence type="ECO:0000313" key="2">
    <source>
        <dbReference type="EMBL" id="WGK68675.1"/>
    </source>
</evidence>
<feature type="domain" description="His-Me finger endonuclease beta4-alpha2" evidence="1">
    <location>
        <begin position="79"/>
        <end position="128"/>
    </location>
</feature>
<dbReference type="RefSeq" id="WP_326926861.1">
    <property type="nucleotide sequence ID" value="NZ_CP123443.1"/>
</dbReference>
<organism evidence="2 3">
    <name type="scientific">Candidatus Haliotispira prima</name>
    <dbReference type="NCBI Taxonomy" id="3034016"/>
    <lineage>
        <taxon>Bacteria</taxon>
        <taxon>Pseudomonadati</taxon>
        <taxon>Spirochaetota</taxon>
        <taxon>Spirochaetia</taxon>
        <taxon>Spirochaetales</taxon>
        <taxon>Spirochaetaceae</taxon>
        <taxon>Candidatus Haliotispira</taxon>
    </lineage>
</organism>
<dbReference type="EMBL" id="CP123443">
    <property type="protein sequence ID" value="WGK68675.1"/>
    <property type="molecule type" value="Genomic_DNA"/>
</dbReference>
<dbReference type="Gene3D" id="3.30.60.130">
    <property type="match status" value="1"/>
</dbReference>
<dbReference type="Proteomes" id="UP001228690">
    <property type="component" value="Chromosome"/>
</dbReference>
<dbReference type="InterPro" id="IPR038563">
    <property type="entry name" value="Endonuclease_7_sf"/>
</dbReference>
<dbReference type="GO" id="GO:0004519">
    <property type="term" value="F:endonuclease activity"/>
    <property type="evidence" value="ECO:0007669"/>
    <property type="project" value="UniProtKB-KW"/>
</dbReference>
<reference evidence="2 3" key="1">
    <citation type="submission" date="2023-04" db="EMBL/GenBank/DDBJ databases">
        <title>Spirochaete genome identified in red abalone sample constitutes a novel genus.</title>
        <authorList>
            <person name="Sharma S.P."/>
            <person name="Purcell C.M."/>
            <person name="Hyde J.R."/>
            <person name="Severin A.J."/>
        </authorList>
    </citation>
    <scope>NUCLEOTIDE SEQUENCE [LARGE SCALE GENOMIC DNA]</scope>
    <source>
        <strain evidence="2 3">SP-2023</strain>
    </source>
</reference>